<dbReference type="InterPro" id="IPR035185">
    <property type="entry name" value="DUF5305"/>
</dbReference>
<dbReference type="KEGG" id="msj:MSSAC_1129"/>
<dbReference type="HOGENOM" id="CLU_038446_2_0_2"/>
<accession>A0A0E3PLM3</accession>
<dbReference type="RefSeq" id="WP_048180864.1">
    <property type="nucleotide sequence ID" value="NZ_CP009508.1"/>
</dbReference>
<dbReference type="EMBL" id="CP009508">
    <property type="protein sequence ID" value="AKB35719.1"/>
    <property type="molecule type" value="Genomic_DNA"/>
</dbReference>
<organism evidence="1 2">
    <name type="scientific">Methanosarcina siciliae C2J</name>
    <dbReference type="NCBI Taxonomy" id="1434118"/>
    <lineage>
        <taxon>Archaea</taxon>
        <taxon>Methanobacteriati</taxon>
        <taxon>Methanobacteriota</taxon>
        <taxon>Stenosarchaea group</taxon>
        <taxon>Methanomicrobia</taxon>
        <taxon>Methanosarcinales</taxon>
        <taxon>Methanosarcinaceae</taxon>
        <taxon>Methanosarcina</taxon>
    </lineage>
</organism>
<sequence length="360" mass="40895">MLEIFFLKLKNTLINNSRIFIVVLGIAVILSSSWAYEAYTQDVYEEQEELISSYTQHGKYTYTAPVTEKNPLYSKGSRLEMGKPMYFFAASPTLEVSLAYNLNATDSAFLRVECETVVVATSEENSGGSQEIIWKKEFPVEEMGYANIGNKDVLIHDFSVNVSEIRSKVIGIQDQLKYSSDTTIEIVTHVNYKGEINGEEINNTTDFALPLVINPAYYKMPEKLEFNENNYTYEKIIVKKEPSVSSIKLPLSLFLLSTILVGALIPCTKMNNVDPELIRRLKKEEKYSSVKEFVSKGKVPDNWSSLIQVEIYSLHDLVDAAVDMNERVVNDIESGVYFIIHDNILYVFLDVPSKESEDEN</sequence>
<evidence type="ECO:0000313" key="2">
    <source>
        <dbReference type="Proteomes" id="UP000033123"/>
    </source>
</evidence>
<evidence type="ECO:0000313" key="1">
    <source>
        <dbReference type="EMBL" id="AKB35719.1"/>
    </source>
</evidence>
<evidence type="ECO:0008006" key="3">
    <source>
        <dbReference type="Google" id="ProtNLM"/>
    </source>
</evidence>
<dbReference type="AlphaFoldDB" id="A0A0E3PLM3"/>
<proteinExistence type="predicted"/>
<dbReference type="GeneID" id="24870719"/>
<name>A0A0E3PLM3_9EURY</name>
<dbReference type="PATRIC" id="fig|1434118.4.peg.1449"/>
<dbReference type="Proteomes" id="UP000033123">
    <property type="component" value="Chromosome"/>
</dbReference>
<protein>
    <recommendedName>
        <fullName evidence="3">DUF5305 domain-containing protein</fullName>
    </recommendedName>
</protein>
<reference evidence="1 2" key="1">
    <citation type="submission" date="2014-07" db="EMBL/GenBank/DDBJ databases">
        <title>Methanogenic archaea and the global carbon cycle.</title>
        <authorList>
            <person name="Henriksen J.R."/>
            <person name="Luke J."/>
            <person name="Reinhart S."/>
            <person name="Benedict M.N."/>
            <person name="Youngblut N.D."/>
            <person name="Metcalf M.E."/>
            <person name="Whitaker R.J."/>
            <person name="Metcalf W.W."/>
        </authorList>
    </citation>
    <scope>NUCLEOTIDE SEQUENCE [LARGE SCALE GENOMIC DNA]</scope>
    <source>
        <strain evidence="1 2">C2J</strain>
    </source>
</reference>
<gene>
    <name evidence="1" type="ORF">MSSAC_1129</name>
</gene>
<dbReference type="Pfam" id="PF17231">
    <property type="entry name" value="DUF5305"/>
    <property type="match status" value="1"/>
</dbReference>